<evidence type="ECO:0000313" key="2">
    <source>
        <dbReference type="EMBL" id="TWT75743.1"/>
    </source>
</evidence>
<dbReference type="Proteomes" id="UP000315010">
    <property type="component" value="Unassembled WGS sequence"/>
</dbReference>
<dbReference type="AlphaFoldDB" id="A0A5C5YLC5"/>
<accession>A0A5C5YLC5</accession>
<evidence type="ECO:0000313" key="3">
    <source>
        <dbReference type="Proteomes" id="UP000315010"/>
    </source>
</evidence>
<dbReference type="EMBL" id="SJPJ01000003">
    <property type="protein sequence ID" value="TWT75743.1"/>
    <property type="molecule type" value="Genomic_DNA"/>
</dbReference>
<comment type="caution">
    <text evidence="2">The sequence shown here is derived from an EMBL/GenBank/DDBJ whole genome shotgun (WGS) entry which is preliminary data.</text>
</comment>
<organism evidence="2 3">
    <name type="scientific">Novipirellula herctigrandis</name>
    <dbReference type="NCBI Taxonomy" id="2527986"/>
    <lineage>
        <taxon>Bacteria</taxon>
        <taxon>Pseudomonadati</taxon>
        <taxon>Planctomycetota</taxon>
        <taxon>Planctomycetia</taxon>
        <taxon>Pirellulales</taxon>
        <taxon>Pirellulaceae</taxon>
        <taxon>Novipirellula</taxon>
    </lineage>
</organism>
<proteinExistence type="predicted"/>
<name>A0A5C5YLC5_9BACT</name>
<keyword evidence="3" id="KW-1185">Reference proteome</keyword>
<protein>
    <submittedName>
        <fullName evidence="2">Uncharacterized protein</fullName>
    </submittedName>
</protein>
<gene>
    <name evidence="2" type="ORF">CA13_73160</name>
</gene>
<sequence length="174" mass="19283">MLNCLFTPTFVFALILSSLDECQAQDPFLQKVFDFVAKNELRTGIPFDQAASIFGIDTKEKTDWLDVSTASVLPKGIPRALNKFVYYRIRRGQSEAKYPIYVAVDFAREEPLCYEIVIIDYPIKGATVSLNFNHAGVETGQNKGGRGTNQRGEELGSGSGFGIQMSPKDESDGR</sequence>
<evidence type="ECO:0000256" key="1">
    <source>
        <dbReference type="SAM" id="MobiDB-lite"/>
    </source>
</evidence>
<dbReference type="RefSeq" id="WP_146404713.1">
    <property type="nucleotide sequence ID" value="NZ_SJPJ01000003.1"/>
</dbReference>
<feature type="region of interest" description="Disordered" evidence="1">
    <location>
        <begin position="137"/>
        <end position="174"/>
    </location>
</feature>
<reference evidence="2 3" key="1">
    <citation type="submission" date="2019-02" db="EMBL/GenBank/DDBJ databases">
        <title>Deep-cultivation of Planctomycetes and their phenomic and genomic characterization uncovers novel biology.</title>
        <authorList>
            <person name="Wiegand S."/>
            <person name="Jogler M."/>
            <person name="Boedeker C."/>
            <person name="Pinto D."/>
            <person name="Vollmers J."/>
            <person name="Rivas-Marin E."/>
            <person name="Kohn T."/>
            <person name="Peeters S.H."/>
            <person name="Heuer A."/>
            <person name="Rast P."/>
            <person name="Oberbeckmann S."/>
            <person name="Bunk B."/>
            <person name="Jeske O."/>
            <person name="Meyerdierks A."/>
            <person name="Storesund J.E."/>
            <person name="Kallscheuer N."/>
            <person name="Luecker S."/>
            <person name="Lage O.M."/>
            <person name="Pohl T."/>
            <person name="Merkel B.J."/>
            <person name="Hornburger P."/>
            <person name="Mueller R.-W."/>
            <person name="Bruemmer F."/>
            <person name="Labrenz M."/>
            <person name="Spormann A.M."/>
            <person name="Op Den Camp H."/>
            <person name="Overmann J."/>
            <person name="Amann R."/>
            <person name="Jetten M.S.M."/>
            <person name="Mascher T."/>
            <person name="Medema M.H."/>
            <person name="Devos D.P."/>
            <person name="Kaster A.-K."/>
            <person name="Ovreas L."/>
            <person name="Rohde M."/>
            <person name="Galperin M.Y."/>
            <person name="Jogler C."/>
        </authorList>
    </citation>
    <scope>NUCLEOTIDE SEQUENCE [LARGE SCALE GENOMIC DNA]</scope>
    <source>
        <strain evidence="2 3">CA13</strain>
    </source>
</reference>